<comment type="caution">
    <text evidence="5">The sequence shown here is derived from an EMBL/GenBank/DDBJ whole genome shotgun (WGS) entry which is preliminary data.</text>
</comment>
<dbReference type="InterPro" id="IPR001753">
    <property type="entry name" value="Enoyl-CoA_hydra/iso"/>
</dbReference>
<proteinExistence type="inferred from homology"/>
<dbReference type="SUPFAM" id="SSF52096">
    <property type="entry name" value="ClpP/crotonase"/>
    <property type="match status" value="1"/>
</dbReference>
<dbReference type="PANTHER" id="PTHR11941">
    <property type="entry name" value="ENOYL-COA HYDRATASE-RELATED"/>
    <property type="match status" value="1"/>
</dbReference>
<dbReference type="InterPro" id="IPR029045">
    <property type="entry name" value="ClpP/crotonase-like_dom_sf"/>
</dbReference>
<protein>
    <submittedName>
        <fullName evidence="5">Enoyl-CoA hydratase/isomerase family protein</fullName>
    </submittedName>
</protein>
<accession>A0ABN1NEG0</accession>
<keyword evidence="6" id="KW-1185">Reference proteome</keyword>
<evidence type="ECO:0000313" key="5">
    <source>
        <dbReference type="EMBL" id="GAA0904031.1"/>
    </source>
</evidence>
<dbReference type="Gene3D" id="3.90.226.10">
    <property type="entry name" value="2-enoyl-CoA Hydratase, Chain A, domain 1"/>
    <property type="match status" value="1"/>
</dbReference>
<evidence type="ECO:0000256" key="4">
    <source>
        <dbReference type="ARBA" id="ARBA00023717"/>
    </source>
</evidence>
<evidence type="ECO:0000256" key="1">
    <source>
        <dbReference type="ARBA" id="ARBA00005254"/>
    </source>
</evidence>
<evidence type="ECO:0000256" key="3">
    <source>
        <dbReference type="ARBA" id="ARBA00023709"/>
    </source>
</evidence>
<comment type="catalytic activity">
    <reaction evidence="4">
        <text>a 4-saturated-(3S)-3-hydroxyacyl-CoA = a (3E)-enoyl-CoA + H2O</text>
        <dbReference type="Rhea" id="RHEA:20724"/>
        <dbReference type="ChEBI" id="CHEBI:15377"/>
        <dbReference type="ChEBI" id="CHEBI:58521"/>
        <dbReference type="ChEBI" id="CHEBI:137480"/>
        <dbReference type="EC" id="4.2.1.17"/>
    </reaction>
</comment>
<name>A0ABN1NEG0_9ACTN</name>
<dbReference type="InterPro" id="IPR014748">
    <property type="entry name" value="Enoyl-CoA_hydra_C"/>
</dbReference>
<dbReference type="EMBL" id="BAAAHG010000003">
    <property type="protein sequence ID" value="GAA0904031.1"/>
    <property type="molecule type" value="Genomic_DNA"/>
</dbReference>
<evidence type="ECO:0000256" key="2">
    <source>
        <dbReference type="ARBA" id="ARBA00023239"/>
    </source>
</evidence>
<dbReference type="Pfam" id="PF00378">
    <property type="entry name" value="ECH_1"/>
    <property type="match status" value="1"/>
</dbReference>
<sequence>MSDTRTASSTGAVRLERHGDTAVIRLARPEKLNALTPAMLEQLAGHTETVHADETIRVVLVAAEGDRAFCAGADLGAFADHDALAVWRHWVHTGHEAFRRLAGLRQPTIAVLQAGAFGGGLELALACDLRVAADTARLGLPEVGIGTLPGWGGTARLTALVGPARAKRMILTGDLVDAATALHWGLVDEVAPADGVREAAERLAAAVARRGPVAVQLAKQVLNHATPSSAEAFEALAGALSAATDDRAEGLAAFRERRTPRFLGR</sequence>
<evidence type="ECO:0000313" key="6">
    <source>
        <dbReference type="Proteomes" id="UP001501005"/>
    </source>
</evidence>
<dbReference type="Proteomes" id="UP001501005">
    <property type="component" value="Unassembled WGS sequence"/>
</dbReference>
<comment type="catalytic activity">
    <reaction evidence="3">
        <text>a (3S)-3-hydroxyacyl-CoA = a (2E)-enoyl-CoA + H2O</text>
        <dbReference type="Rhea" id="RHEA:16105"/>
        <dbReference type="ChEBI" id="CHEBI:15377"/>
        <dbReference type="ChEBI" id="CHEBI:57318"/>
        <dbReference type="ChEBI" id="CHEBI:58856"/>
        <dbReference type="EC" id="4.2.1.17"/>
    </reaction>
</comment>
<dbReference type="RefSeq" id="WP_344046622.1">
    <property type="nucleotide sequence ID" value="NZ_BAAAHG010000003.1"/>
</dbReference>
<comment type="similarity">
    <text evidence="1">Belongs to the enoyl-CoA hydratase/isomerase family.</text>
</comment>
<dbReference type="PANTHER" id="PTHR11941:SF54">
    <property type="entry name" value="ENOYL-COA HYDRATASE, MITOCHONDRIAL"/>
    <property type="match status" value="1"/>
</dbReference>
<gene>
    <name evidence="5" type="ORF">GCM10009549_07200</name>
</gene>
<reference evidence="5 6" key="1">
    <citation type="journal article" date="2019" name="Int. J. Syst. Evol. Microbiol.">
        <title>The Global Catalogue of Microorganisms (GCM) 10K type strain sequencing project: providing services to taxonomists for standard genome sequencing and annotation.</title>
        <authorList>
            <consortium name="The Broad Institute Genomics Platform"/>
            <consortium name="The Broad Institute Genome Sequencing Center for Infectious Disease"/>
            <person name="Wu L."/>
            <person name="Ma J."/>
        </authorList>
    </citation>
    <scope>NUCLEOTIDE SEQUENCE [LARGE SCALE GENOMIC DNA]</scope>
    <source>
        <strain evidence="5 6">JCM 10673</strain>
    </source>
</reference>
<organism evidence="5 6">
    <name type="scientific">Streptomyces thermoalcalitolerans</name>
    <dbReference type="NCBI Taxonomy" id="65605"/>
    <lineage>
        <taxon>Bacteria</taxon>
        <taxon>Bacillati</taxon>
        <taxon>Actinomycetota</taxon>
        <taxon>Actinomycetes</taxon>
        <taxon>Kitasatosporales</taxon>
        <taxon>Streptomycetaceae</taxon>
        <taxon>Streptomyces</taxon>
    </lineage>
</organism>
<dbReference type="CDD" id="cd06558">
    <property type="entry name" value="crotonase-like"/>
    <property type="match status" value="1"/>
</dbReference>
<dbReference type="Gene3D" id="1.10.12.10">
    <property type="entry name" value="Lyase 2-enoyl-coa Hydratase, Chain A, domain 2"/>
    <property type="match status" value="1"/>
</dbReference>
<keyword evidence="2" id="KW-0456">Lyase</keyword>